<gene>
    <name evidence="3" type="ORF">GCM10007989_19420</name>
</gene>
<dbReference type="Gene3D" id="3.30.1200.10">
    <property type="entry name" value="YggU-like"/>
    <property type="match status" value="1"/>
</dbReference>
<dbReference type="InterPro" id="IPR036591">
    <property type="entry name" value="YggU-like_sf"/>
</dbReference>
<evidence type="ECO:0000256" key="1">
    <source>
        <dbReference type="ARBA" id="ARBA00010364"/>
    </source>
</evidence>
<comment type="caution">
    <text evidence="3">The sequence shown here is derived from an EMBL/GenBank/DDBJ whole genome shotgun (WGS) entry which is preliminary data.</text>
</comment>
<dbReference type="InterPro" id="IPR003746">
    <property type="entry name" value="DUF167"/>
</dbReference>
<accession>A0A918S6S2</accession>
<dbReference type="HAMAP" id="MF_00634">
    <property type="entry name" value="UPF0235"/>
    <property type="match status" value="1"/>
</dbReference>
<evidence type="ECO:0000313" key="3">
    <source>
        <dbReference type="EMBL" id="GHA23908.1"/>
    </source>
</evidence>
<reference evidence="3" key="1">
    <citation type="journal article" date="2014" name="Int. J. Syst. Evol. Microbiol.">
        <title>Complete genome sequence of Corynebacterium casei LMG S-19264T (=DSM 44701T), isolated from a smear-ripened cheese.</title>
        <authorList>
            <consortium name="US DOE Joint Genome Institute (JGI-PGF)"/>
            <person name="Walter F."/>
            <person name="Albersmeier A."/>
            <person name="Kalinowski J."/>
            <person name="Ruckert C."/>
        </authorList>
    </citation>
    <scope>NUCLEOTIDE SEQUENCE</scope>
    <source>
        <strain evidence="3">KCTC 32437</strain>
    </source>
</reference>
<dbReference type="Proteomes" id="UP000646579">
    <property type="component" value="Unassembled WGS sequence"/>
</dbReference>
<dbReference type="AlphaFoldDB" id="A0A918S6S2"/>
<dbReference type="Pfam" id="PF02594">
    <property type="entry name" value="DUF167"/>
    <property type="match status" value="1"/>
</dbReference>
<dbReference type="SUPFAM" id="SSF69786">
    <property type="entry name" value="YggU-like"/>
    <property type="match status" value="1"/>
</dbReference>
<protein>
    <recommendedName>
        <fullName evidence="2">UPF0235 protein GCM10007989_19420</fullName>
    </recommendedName>
</protein>
<dbReference type="SMART" id="SM01152">
    <property type="entry name" value="DUF167"/>
    <property type="match status" value="1"/>
</dbReference>
<evidence type="ECO:0000313" key="4">
    <source>
        <dbReference type="Proteomes" id="UP000646579"/>
    </source>
</evidence>
<comment type="similarity">
    <text evidence="1 2">Belongs to the UPF0235 family.</text>
</comment>
<reference evidence="3" key="2">
    <citation type="submission" date="2020-09" db="EMBL/GenBank/DDBJ databases">
        <authorList>
            <person name="Sun Q."/>
            <person name="Kim S."/>
        </authorList>
    </citation>
    <scope>NUCLEOTIDE SEQUENCE</scope>
    <source>
        <strain evidence="3">KCTC 32437</strain>
    </source>
</reference>
<organism evidence="3 4">
    <name type="scientific">Devosia pacifica</name>
    <dbReference type="NCBI Taxonomy" id="1335967"/>
    <lineage>
        <taxon>Bacteria</taxon>
        <taxon>Pseudomonadati</taxon>
        <taxon>Pseudomonadota</taxon>
        <taxon>Alphaproteobacteria</taxon>
        <taxon>Hyphomicrobiales</taxon>
        <taxon>Devosiaceae</taxon>
        <taxon>Devosia</taxon>
    </lineage>
</organism>
<evidence type="ECO:0000256" key="2">
    <source>
        <dbReference type="HAMAP-Rule" id="MF_00634"/>
    </source>
</evidence>
<sequence length="105" mass="11247">MPGFCKIEKGKLLLRARVTPNAARDAVEGSETRDDGQQVLRVRVRAVPDKGRANTAVTRLLARTTGIAPSAIRLTSGATARIKTFCLDISAEQHPAVLARLAEIA</sequence>
<dbReference type="EMBL" id="BMZE01000002">
    <property type="protein sequence ID" value="GHA23908.1"/>
    <property type="molecule type" value="Genomic_DNA"/>
</dbReference>
<keyword evidence="4" id="KW-1185">Reference proteome</keyword>
<name>A0A918S6S2_9HYPH</name>
<proteinExistence type="inferred from homology"/>
<dbReference type="NCBIfam" id="TIGR00251">
    <property type="entry name" value="DUF167 family protein"/>
    <property type="match status" value="1"/>
</dbReference>